<dbReference type="Gene3D" id="6.20.110.10">
    <property type="match status" value="1"/>
</dbReference>
<dbReference type="OrthoDB" id="1654978at2"/>
<dbReference type="EMBL" id="GG698802">
    <property type="protein sequence ID" value="EEU31037.1"/>
    <property type="molecule type" value="Genomic_DNA"/>
</dbReference>
<keyword evidence="2" id="KW-0645">Protease</keyword>
<reference evidence="7 8" key="1">
    <citation type="submission" date="2009-06" db="EMBL/GenBank/DDBJ databases">
        <title>The Genome Sequence of Lactobacillus coleohominis strain 101-4-CHN.</title>
        <authorList>
            <consortium name="The Broad Institute Genome Sequencing Platform"/>
            <person name="Ward D."/>
            <person name="Young S.K."/>
            <person name="Zeng Q."/>
            <person name="Koehrsen M."/>
            <person name="Alvarado L."/>
            <person name="Berlin A."/>
            <person name="Borenstein D."/>
            <person name="Chen Z."/>
            <person name="Engels R."/>
            <person name="Freedman E."/>
            <person name="Gellesch M."/>
            <person name="Goldberg J."/>
            <person name="Griggs A."/>
            <person name="Gujja S."/>
            <person name="Heiman D."/>
            <person name="Hepburn T."/>
            <person name="Howarth C."/>
            <person name="Jen D."/>
            <person name="Larson L."/>
            <person name="Lewis B."/>
            <person name="Mehta T."/>
            <person name="Park D."/>
            <person name="Pearson M."/>
            <person name="Roberts A."/>
            <person name="Saif S."/>
            <person name="Shea T."/>
            <person name="Shenoy N."/>
            <person name="Sisk P."/>
            <person name="Stolte C."/>
            <person name="Sykes S."/>
            <person name="Walk T."/>
            <person name="White J."/>
            <person name="Yandava C."/>
            <person name="Liu Y."/>
            <person name="Xu Q."/>
            <person name="Lander E."/>
            <person name="Nusbaum C."/>
            <person name="Galagan J."/>
            <person name="Birren B."/>
        </authorList>
    </citation>
    <scope>NUCLEOTIDE SEQUENCE [LARGE SCALE GENOMIC DNA]</scope>
    <source>
        <strain evidence="7 8">101-4-CHN</strain>
    </source>
</reference>
<dbReference type="PANTHER" id="PTHR47359:SF3">
    <property type="entry name" value="NLP_P60 DOMAIN-CONTAINING PROTEIN-RELATED"/>
    <property type="match status" value="1"/>
</dbReference>
<keyword evidence="3" id="KW-0378">Hydrolase</keyword>
<evidence type="ECO:0000256" key="1">
    <source>
        <dbReference type="ARBA" id="ARBA00007074"/>
    </source>
</evidence>
<dbReference type="HOGENOM" id="CLU_482967_0_0_9"/>
<protein>
    <submittedName>
        <fullName evidence="7">NlpC/P60 family protein</fullName>
    </submittedName>
</protein>
<gene>
    <name evidence="7" type="ORF">HMPREF0501_00442</name>
</gene>
<accession>C7XUS6</accession>
<keyword evidence="4" id="KW-0788">Thiol protease</keyword>
<dbReference type="Gene3D" id="3.90.1720.10">
    <property type="entry name" value="endopeptidase domain like (from Nostoc punctiforme)"/>
    <property type="match status" value="1"/>
</dbReference>
<proteinExistence type="inferred from homology"/>
<feature type="region of interest" description="Disordered" evidence="5">
    <location>
        <begin position="109"/>
        <end position="139"/>
    </location>
</feature>
<evidence type="ECO:0000256" key="3">
    <source>
        <dbReference type="ARBA" id="ARBA00022801"/>
    </source>
</evidence>
<dbReference type="Pfam" id="PF06605">
    <property type="entry name" value="Prophage_tail"/>
    <property type="match status" value="1"/>
</dbReference>
<evidence type="ECO:0000259" key="6">
    <source>
        <dbReference type="PROSITE" id="PS51935"/>
    </source>
</evidence>
<dbReference type="InterPro" id="IPR000064">
    <property type="entry name" value="NLP_P60_dom"/>
</dbReference>
<comment type="similarity">
    <text evidence="1">Belongs to the peptidase C40 family.</text>
</comment>
<dbReference type="InterPro" id="IPR051794">
    <property type="entry name" value="PG_Endopeptidase_C40"/>
</dbReference>
<evidence type="ECO:0000256" key="2">
    <source>
        <dbReference type="ARBA" id="ARBA00022670"/>
    </source>
</evidence>
<evidence type="ECO:0000313" key="7">
    <source>
        <dbReference type="EMBL" id="EEU31037.1"/>
    </source>
</evidence>
<organism evidence="7 8">
    <name type="scientific">Limosilactobacillus coleohominis 101-4-CHN</name>
    <dbReference type="NCBI Taxonomy" id="575594"/>
    <lineage>
        <taxon>Bacteria</taxon>
        <taxon>Bacillati</taxon>
        <taxon>Bacillota</taxon>
        <taxon>Bacilli</taxon>
        <taxon>Lactobacillales</taxon>
        <taxon>Lactobacillaceae</taxon>
        <taxon>Limosilactobacillus</taxon>
    </lineage>
</organism>
<evidence type="ECO:0000256" key="4">
    <source>
        <dbReference type="ARBA" id="ARBA00022807"/>
    </source>
</evidence>
<dbReference type="InterPro" id="IPR038765">
    <property type="entry name" value="Papain-like_cys_pep_sf"/>
</dbReference>
<dbReference type="GO" id="GO:0008234">
    <property type="term" value="F:cysteine-type peptidase activity"/>
    <property type="evidence" value="ECO:0007669"/>
    <property type="project" value="UniProtKB-KW"/>
</dbReference>
<dbReference type="STRING" id="575594.HMPREF0501_00442"/>
<dbReference type="eggNOG" id="COG0791">
    <property type="taxonomic scope" value="Bacteria"/>
</dbReference>
<dbReference type="InterPro" id="IPR010572">
    <property type="entry name" value="Tail_dom"/>
</dbReference>
<feature type="domain" description="NlpC/P60" evidence="6">
    <location>
        <begin position="259"/>
        <end position="380"/>
    </location>
</feature>
<dbReference type="PROSITE" id="PS51935">
    <property type="entry name" value="NLPC_P60"/>
    <property type="match status" value="1"/>
</dbReference>
<dbReference type="Pfam" id="PF18994">
    <property type="entry name" value="Prophage_tailD1"/>
    <property type="match status" value="1"/>
</dbReference>
<dbReference type="SUPFAM" id="SSF54001">
    <property type="entry name" value="Cysteine proteinases"/>
    <property type="match status" value="1"/>
</dbReference>
<dbReference type="Proteomes" id="UP000003987">
    <property type="component" value="Unassembled WGS sequence"/>
</dbReference>
<evidence type="ECO:0000313" key="8">
    <source>
        <dbReference type="Proteomes" id="UP000003987"/>
    </source>
</evidence>
<name>C7XUS6_9LACO</name>
<dbReference type="GO" id="GO:0006508">
    <property type="term" value="P:proteolysis"/>
    <property type="evidence" value="ECO:0007669"/>
    <property type="project" value="UniProtKB-KW"/>
</dbReference>
<dbReference type="InterPro" id="IPR044051">
    <property type="entry name" value="Prophage_tail_N"/>
</dbReference>
<evidence type="ECO:0000256" key="5">
    <source>
        <dbReference type="SAM" id="MobiDB-lite"/>
    </source>
</evidence>
<dbReference type="Pfam" id="PF00877">
    <property type="entry name" value="NLPC_P60"/>
    <property type="match status" value="1"/>
</dbReference>
<sequence>MVEIMIDVAVIKSHDGKAEERVNFADLYNTWQRTFELSSTYQVEFTMRYLNGFEYVFNLAQVQAEVLFMGQSYKIKDIEPVTNEQGVATKKITATNALIDKLKNLRVADDDKSDNSSSDSSSSDDNKQPGTVIKPAPADPTYTLDTVMHQFFDNNDQRISYELHGSFTALTEKASGSCLDFLTSNLAGCGGYWIPDGNVLKIYDLNSLTHQTGETFRYLYDSPNVDIQQSTADLVNVVNVKAGKMEKTTTTSDSSGPVSQDAQGLINYARSWLGRPYILGGRTEAGSDCAGFVHFCYAKMGVDIGWTTYTQVGSFHQVGSAQTGDVGFYGSFSAPYHVCLFLDANTIIYEPQEGESCKEIPVGNYPPSWIGRNDQMASIMNGGGSAGSTSSSTEEFYQLNFQFKDQQSIDLYDEHVGEDQTLDTIYDQNQATQYLQSHLQVAPATTMTWTHKGDCPYQLGDSVHTYDPELNVDTDMVVFSVTTNDYNQNNDATINFNNTGKAMNDINEAIRKQFRNINQQMVGISSSVQTATSGARYEDHFQGITTVTTSDMEKVKALTGGIQS</sequence>
<keyword evidence="8" id="KW-1185">Reference proteome</keyword>
<dbReference type="AlphaFoldDB" id="C7XUS6"/>
<dbReference type="PANTHER" id="PTHR47359">
    <property type="entry name" value="PEPTIDOGLYCAN DL-ENDOPEPTIDASE CWLO"/>
    <property type="match status" value="1"/>
</dbReference>